<evidence type="ECO:0000256" key="1">
    <source>
        <dbReference type="SAM" id="Phobius"/>
    </source>
</evidence>
<sequence length="837" mass="97358">MEFVLNKDVYSMLEQLSLKNFNFLSMNNHALCKLMLLGSLPKSNNADDVIHLLSELIKYTQLCILYFKPRSISPEYVVKVILSCTRIHDDLIAYVLRHVHACLDILDHDMLIRLTRIHSPKFESVYSNQDYRELTSDYIYLNHPLHEFLIPALKRGYGKYHKTMFPYWLVKGIPTAVQFIPDNNLSEFLNDKIRVITEALNYRKIPSGILINLLETRSIIPYNEGLLDITDPKIIGNVVMHFMKHPSIDFSRFVDKETFNNHIVADVLIQNMCKHVSKPIIRECLLNNYSHTELRRILGLKFYTCVATEEEADNMSPSEALTDITMEDIKTILSDYQLFYYKMGLEDKIRNIILNTQDVIPSQLYEYIADAPEAYIKLMEETITTHQCAAVITACRRRIHVHLPFNITTPCIQDALIETGTFSISNMTLEEISAIRDNEHVDTLCELIKIEDILSFNSHSILWFIRKSKLDFFEIYAEKFSEHPLYFGMICTPLIDKQEISNILLKHVIRGRFPLTRLHHYMYTEAYSWVPKNLNLFTPLNILKTISMDINSDRNTETILADGSILLIGNSVRKRMVISNVLSNIHDQRSSKFVSDKVYGIIINNIDESPQYDMMIHDIWREFAHVYVNVLVTNDIIVGVNFHRINVCLSAVNAIHKTLSDLLELMNNGLLYKLFDVPEIPYYEHVMSITAIDFMIYRPIKLSFDDFITLDDALINFSPYIVKTNMYLARVRIYAHFMIQYLLYVSILWFYYDNNKIQFSQILRSLCNLLAGTDLTPLRDDIFDKAASEMYMLYSMGTVCSHNKCNNNHKNAKIPNLDMLLSDVLSYAIQHRLSKCK</sequence>
<gene>
    <name evidence="2" type="primary">SOPV-ELK-041</name>
</gene>
<dbReference type="RefSeq" id="YP_009480579.1">
    <property type="nucleotide sequence ID" value="NC_037656.1"/>
</dbReference>
<dbReference type="EMBL" id="MH427217">
    <property type="protein sequence ID" value="AWU47086.1"/>
    <property type="molecule type" value="Genomic_DNA"/>
</dbReference>
<keyword evidence="1" id="KW-0472">Membrane</keyword>
<feature type="transmembrane region" description="Helical" evidence="1">
    <location>
        <begin position="733"/>
        <end position="752"/>
    </location>
</feature>
<dbReference type="KEGG" id="vg:36841038"/>
<evidence type="ECO:0000313" key="3">
    <source>
        <dbReference type="Proteomes" id="UP000249273"/>
    </source>
</evidence>
<accession>A0A2U9QHM3</accession>
<protein>
    <submittedName>
        <fullName evidence="2">Uncharacterized protein</fullName>
    </submittedName>
</protein>
<reference evidence="2" key="1">
    <citation type="submission" date="2018-05" db="EMBL/GenBank/DDBJ databases">
        <title>Complete Genome Sequence of a Novel Sea Otter Poxvirus.</title>
        <authorList>
            <person name="Jacob J.M."/>
            <person name="Subramaniam K."/>
            <person name="Tu S.-L."/>
            <person name="Nielsen O."/>
            <person name="Tuomi P.A."/>
            <person name="Upton C."/>
            <person name="Waltzek T.B."/>
        </authorList>
    </citation>
    <scope>NUCLEOTIDE SEQUENCE [LARGE SCALE GENOMIC DNA]</scope>
    <source>
        <strain evidence="2">ELK</strain>
    </source>
</reference>
<organism evidence="2">
    <name type="scientific">Sea otter poxvirus</name>
    <dbReference type="NCBI Taxonomy" id="1416741"/>
    <lineage>
        <taxon>Viruses</taxon>
        <taxon>Varidnaviria</taxon>
        <taxon>Bamfordvirae</taxon>
        <taxon>Nucleocytoviricota</taxon>
        <taxon>Pokkesviricetes</taxon>
        <taxon>Chitovirales</taxon>
        <taxon>Poxviridae</taxon>
        <taxon>Chordopoxvirinae</taxon>
        <taxon>Mustelpoxvirus</taxon>
        <taxon>Mustelpoxvirus seaotterpox</taxon>
        <taxon>Sea otterpox virus</taxon>
    </lineage>
</organism>
<evidence type="ECO:0000313" key="2">
    <source>
        <dbReference type="EMBL" id="AWU47086.1"/>
    </source>
</evidence>
<name>A0A2U9QHM3_9POXV</name>
<keyword evidence="3" id="KW-1185">Reference proteome</keyword>
<keyword evidence="1" id="KW-0812">Transmembrane</keyword>
<dbReference type="OrthoDB" id="1153at10239"/>
<proteinExistence type="predicted"/>
<dbReference type="Proteomes" id="UP000249273">
    <property type="component" value="Segment"/>
</dbReference>
<dbReference type="GeneID" id="36841038"/>
<keyword evidence="1" id="KW-1133">Transmembrane helix</keyword>